<dbReference type="AlphaFoldDB" id="H0EI51"/>
<keyword evidence="4" id="KW-1185">Reference proteome</keyword>
<evidence type="ECO:0000259" key="2">
    <source>
        <dbReference type="Pfam" id="PF05368"/>
    </source>
</evidence>
<organism evidence="3 4">
    <name type="scientific">Glarea lozoyensis (strain ATCC 74030 / MF5533)</name>
    <dbReference type="NCBI Taxonomy" id="1104152"/>
    <lineage>
        <taxon>Eukaryota</taxon>
        <taxon>Fungi</taxon>
        <taxon>Dikarya</taxon>
        <taxon>Ascomycota</taxon>
        <taxon>Pezizomycotina</taxon>
        <taxon>Leotiomycetes</taxon>
        <taxon>Helotiales</taxon>
        <taxon>Helotiaceae</taxon>
        <taxon>Glarea</taxon>
    </lineage>
</organism>
<dbReference type="InterPro" id="IPR008030">
    <property type="entry name" value="NmrA-like"/>
</dbReference>
<dbReference type="PANTHER" id="PTHR43162:SF1">
    <property type="entry name" value="PRESTALK A DIFFERENTIATION PROTEIN A"/>
    <property type="match status" value="1"/>
</dbReference>
<reference evidence="3 4" key="1">
    <citation type="journal article" date="2012" name="Eukaryot. Cell">
        <title>Genome sequence of the fungus Glarea lozoyensis: the first genome sequence of a species from the Helotiaceae family.</title>
        <authorList>
            <person name="Youssar L."/>
            <person name="Gruening B.A."/>
            <person name="Erxleben A."/>
            <person name="Guenther S."/>
            <person name="Huettel W."/>
        </authorList>
    </citation>
    <scope>NUCLEOTIDE SEQUENCE [LARGE SCALE GENOMIC DNA]</scope>
    <source>
        <strain evidence="4">ATCC 74030 / MF5533</strain>
    </source>
</reference>
<evidence type="ECO:0000256" key="1">
    <source>
        <dbReference type="SAM" id="Phobius"/>
    </source>
</evidence>
<keyword evidence="1" id="KW-0472">Membrane</keyword>
<dbReference type="SUPFAM" id="SSF51735">
    <property type="entry name" value="NAD(P)-binding Rossmann-fold domains"/>
    <property type="match status" value="1"/>
</dbReference>
<dbReference type="EMBL" id="AGUE01000044">
    <property type="protein sequence ID" value="EHL01844.1"/>
    <property type="molecule type" value="Genomic_DNA"/>
</dbReference>
<sequence length="342" mass="36845">MLLSLESQKQIISIFISIFSAICYFIPSTPTLIMATVIVFGPTGNNGSIAAQIAHQKGAKVWLAMRDPSKPIPGLTPDAEKAGNYSRIQADLSKPETVAAAVKTSGATRAFIYVAQGTKDYMKGTAEALKSAGIDFVVLLSSYTIGHTPAADVQPSEKIPYAHAQVEVTLDEVYGPDGYVALRPGAFATNLLRQKEGIRTGEVTMYAPGFKIDCITPVDIGGVIGTILAEGLPQDGQRKIFLYGPQILSQKQGLEIIGEVLGKEIKVTGIDPEEALAQYIAKGAPKPMAEYLIRELGDTNPELEDGSWLANYKEGIENVKKYTGKPATPLRDWVEANLELFK</sequence>
<protein>
    <submittedName>
        <fullName evidence="3">Putative NAD(P)H azoreductase</fullName>
    </submittedName>
</protein>
<dbReference type="InterPro" id="IPR036291">
    <property type="entry name" value="NAD(P)-bd_dom_sf"/>
</dbReference>
<dbReference type="InterPro" id="IPR051604">
    <property type="entry name" value="Ergot_Alk_Oxidoreductase"/>
</dbReference>
<dbReference type="PANTHER" id="PTHR43162">
    <property type="match status" value="1"/>
</dbReference>
<name>H0EI51_GLAL7</name>
<keyword evidence="1" id="KW-1133">Transmembrane helix</keyword>
<evidence type="ECO:0000313" key="4">
    <source>
        <dbReference type="Proteomes" id="UP000005446"/>
    </source>
</evidence>
<dbReference type="OrthoDB" id="419598at2759"/>
<evidence type="ECO:0000313" key="3">
    <source>
        <dbReference type="EMBL" id="EHL01844.1"/>
    </source>
</evidence>
<dbReference type="HOGENOM" id="CLU_007383_10_0_1"/>
<dbReference type="Proteomes" id="UP000005446">
    <property type="component" value="Unassembled WGS sequence"/>
</dbReference>
<dbReference type="Pfam" id="PF05368">
    <property type="entry name" value="NmrA"/>
    <property type="match status" value="1"/>
</dbReference>
<keyword evidence="1" id="KW-0812">Transmembrane</keyword>
<feature type="transmembrane region" description="Helical" evidence="1">
    <location>
        <begin position="12"/>
        <end position="40"/>
    </location>
</feature>
<accession>H0EI51</accession>
<dbReference type="Gene3D" id="3.40.50.720">
    <property type="entry name" value="NAD(P)-binding Rossmann-like Domain"/>
    <property type="match status" value="1"/>
</dbReference>
<gene>
    <name evidence="3" type="ORF">M7I_2200</name>
</gene>
<proteinExistence type="predicted"/>
<dbReference type="InParanoid" id="H0EI51"/>
<feature type="domain" description="NmrA-like" evidence="2">
    <location>
        <begin position="36"/>
        <end position="293"/>
    </location>
</feature>
<comment type="caution">
    <text evidence="3">The sequence shown here is derived from an EMBL/GenBank/DDBJ whole genome shotgun (WGS) entry which is preliminary data.</text>
</comment>